<accession>A0A914LAE4</accession>
<evidence type="ECO:0000256" key="2">
    <source>
        <dbReference type="ARBA" id="ARBA00022737"/>
    </source>
</evidence>
<keyword evidence="2" id="KW-0677">Repeat</keyword>
<dbReference type="PANTHER" id="PTHR24366:SF96">
    <property type="entry name" value="LEUCINE RICH REPEAT CONTAINING 53"/>
    <property type="match status" value="1"/>
</dbReference>
<evidence type="ECO:0000313" key="3">
    <source>
        <dbReference type="Proteomes" id="UP000887563"/>
    </source>
</evidence>
<evidence type="ECO:0000313" key="4">
    <source>
        <dbReference type="WBParaSite" id="Minc3s00358g10937"/>
    </source>
</evidence>
<keyword evidence="3" id="KW-1185">Reference proteome</keyword>
<dbReference type="InterPro" id="IPR001611">
    <property type="entry name" value="Leu-rich_rpt"/>
</dbReference>
<dbReference type="PANTHER" id="PTHR24366">
    <property type="entry name" value="IG(IMMUNOGLOBULIN) AND LRR(LEUCINE RICH REPEAT) DOMAINS"/>
    <property type="match status" value="1"/>
</dbReference>
<keyword evidence="1" id="KW-0433">Leucine-rich repeat</keyword>
<organism evidence="3 4">
    <name type="scientific">Meloidogyne incognita</name>
    <name type="common">Southern root-knot nematode worm</name>
    <name type="synonym">Oxyuris incognita</name>
    <dbReference type="NCBI Taxonomy" id="6306"/>
    <lineage>
        <taxon>Eukaryota</taxon>
        <taxon>Metazoa</taxon>
        <taxon>Ecdysozoa</taxon>
        <taxon>Nematoda</taxon>
        <taxon>Chromadorea</taxon>
        <taxon>Rhabditida</taxon>
        <taxon>Tylenchina</taxon>
        <taxon>Tylenchomorpha</taxon>
        <taxon>Tylenchoidea</taxon>
        <taxon>Meloidogynidae</taxon>
        <taxon>Meloidogyninae</taxon>
        <taxon>Meloidogyne</taxon>
        <taxon>Meloidogyne incognita group</taxon>
    </lineage>
</organism>
<dbReference type="Pfam" id="PF13855">
    <property type="entry name" value="LRR_8"/>
    <property type="match status" value="2"/>
</dbReference>
<sequence>MPPLIKPPHFFLRFLKLKKILFQLDLSSNKLTSLNIRTFEGLVKLERLLLFNNSIQNIHEEAFQELKNSLEYLNISHNLITKLPAAIGRLSRVETVDLSHNKISTYYNFILNKMSHLTHLNLSQNLLTSIDNYVFDGCENLLEINLSSNRIQNISPDAFNKCPKLRKIDLSKNLLFQLGTALTGLKSLRILNLSENALEELEWSNFPSDLLELSVNYNKIKKVGLLVETENGRKLKKLEVKFFLLFLINLGVELKLKMVKQKFK</sequence>
<name>A0A914LAE4_MELIC</name>
<dbReference type="WBParaSite" id="Minc3s00358g10937">
    <property type="protein sequence ID" value="Minc3s00358g10937"/>
    <property type="gene ID" value="Minc3s00358g10937"/>
</dbReference>
<dbReference type="AlphaFoldDB" id="A0A914LAE4"/>
<dbReference type="Proteomes" id="UP000887563">
    <property type="component" value="Unplaced"/>
</dbReference>
<evidence type="ECO:0000256" key="1">
    <source>
        <dbReference type="ARBA" id="ARBA00022614"/>
    </source>
</evidence>
<dbReference type="Gene3D" id="3.80.10.10">
    <property type="entry name" value="Ribonuclease Inhibitor"/>
    <property type="match status" value="2"/>
</dbReference>
<dbReference type="InterPro" id="IPR032675">
    <property type="entry name" value="LRR_dom_sf"/>
</dbReference>
<dbReference type="PROSITE" id="PS51450">
    <property type="entry name" value="LRR"/>
    <property type="match status" value="3"/>
</dbReference>
<dbReference type="SMART" id="SM00369">
    <property type="entry name" value="LRR_TYP"/>
    <property type="match status" value="6"/>
</dbReference>
<proteinExistence type="predicted"/>
<dbReference type="SUPFAM" id="SSF52058">
    <property type="entry name" value="L domain-like"/>
    <property type="match status" value="1"/>
</dbReference>
<protein>
    <submittedName>
        <fullName evidence="4">Uncharacterized protein</fullName>
    </submittedName>
</protein>
<dbReference type="PRINTS" id="PR00019">
    <property type="entry name" value="LEURICHRPT"/>
</dbReference>
<reference evidence="4" key="1">
    <citation type="submission" date="2022-11" db="UniProtKB">
        <authorList>
            <consortium name="WormBaseParasite"/>
        </authorList>
    </citation>
    <scope>IDENTIFICATION</scope>
</reference>
<dbReference type="InterPro" id="IPR003591">
    <property type="entry name" value="Leu-rich_rpt_typical-subtyp"/>
</dbReference>